<name>A0A9X0I0W5_9ACTN</name>
<accession>A0A9X0I0W5</accession>
<organism evidence="1 2">
    <name type="scientific">Micromonospora maris</name>
    <dbReference type="NCBI Taxonomy" id="1003110"/>
    <lineage>
        <taxon>Bacteria</taxon>
        <taxon>Bacillati</taxon>
        <taxon>Actinomycetota</taxon>
        <taxon>Actinomycetes</taxon>
        <taxon>Micromonosporales</taxon>
        <taxon>Micromonosporaceae</taxon>
        <taxon>Micromonospora</taxon>
    </lineage>
</organism>
<protein>
    <submittedName>
        <fullName evidence="1">Uncharacterized protein</fullName>
    </submittedName>
</protein>
<evidence type="ECO:0000313" key="2">
    <source>
        <dbReference type="Proteomes" id="UP000053246"/>
    </source>
</evidence>
<dbReference type="AlphaFoldDB" id="A0A9X0I0W5"/>
<sequence>MSIDEQVRQALARWDAFPVHRQPRPIVLTTMSVIALDRLKADARWRTLFDGPGVAESELPPEILPAAIDYCRNVQTGEPKPLARLVRADGPFATDRGLRELPAWMMYPAKRRWPFIALDPDFQRRMTWCPPGLTATGHPESVLGDDHRTLTYRFTGTPRQYADYPCAEVFETETAVLVKPVEVPLDGPDGVRLAYAEEREVVVRLAAPLGNRALICLGHGPGSATFGSPVAVITSA</sequence>
<dbReference type="Proteomes" id="UP000053246">
    <property type="component" value="Unassembled WGS sequence"/>
</dbReference>
<dbReference type="EMBL" id="LMWI01000002">
    <property type="protein sequence ID" value="KUJ44796.1"/>
    <property type="molecule type" value="Genomic_DNA"/>
</dbReference>
<proteinExistence type="predicted"/>
<gene>
    <name evidence="1" type="ORF">ADL17_16765</name>
</gene>
<keyword evidence="2" id="KW-1185">Reference proteome</keyword>
<reference evidence="1 2" key="1">
    <citation type="submission" date="2015-10" db="EMBL/GenBank/DDBJ databases">
        <authorList>
            <person name="Ju K.-S."/>
            <person name="Doroghazi J.R."/>
            <person name="Metcalf W.W."/>
        </authorList>
    </citation>
    <scope>NUCLEOTIDE SEQUENCE [LARGE SCALE GENOMIC DNA]</scope>
    <source>
        <strain evidence="1 2">NRRL B-24793</strain>
    </source>
</reference>
<evidence type="ECO:0000313" key="1">
    <source>
        <dbReference type="EMBL" id="KUJ44796.1"/>
    </source>
</evidence>
<comment type="caution">
    <text evidence="1">The sequence shown here is derived from an EMBL/GenBank/DDBJ whole genome shotgun (WGS) entry which is preliminary data.</text>
</comment>